<sequence length="233" mass="26441">MNWEQFLTPIPISLGVLGSLMMSATQTNDFTINDHKPVGGFQYMRDPTSFRQSLMQIGHESYKAFLVAHGNMNKVRLSTLTVPSYMNEATRILATGNFTVIQSRLHRPLRVVTTAIRDSLNWSLKVAIQFEYLSNLTDEVHLAAVSSKSAKEGTKLSVVEQQSHKKLTSDSVQQHLNQIEKQLKDDLKKSDRAHEDLLQAWLSKPTAFERLGMDIGQFFLNDVLGENYKFIQI</sequence>
<dbReference type="STRING" id="6669.E9G595"/>
<dbReference type="HOGENOM" id="CLU_098157_0_0_1"/>
<evidence type="ECO:0000256" key="1">
    <source>
        <dbReference type="SAM" id="SignalP"/>
    </source>
</evidence>
<feature type="chain" id="PRO_5003236670" evidence="1">
    <location>
        <begin position="19"/>
        <end position="233"/>
    </location>
</feature>
<dbReference type="AlphaFoldDB" id="E9G595"/>
<gene>
    <name evidence="2" type="ORF">DAPPUDRAFT_46236</name>
</gene>
<dbReference type="EMBL" id="GL732532">
    <property type="protein sequence ID" value="EFX85170.1"/>
    <property type="molecule type" value="Genomic_DNA"/>
</dbReference>
<feature type="signal peptide" evidence="1">
    <location>
        <begin position="1"/>
        <end position="18"/>
    </location>
</feature>
<organism evidence="2 3">
    <name type="scientific">Daphnia pulex</name>
    <name type="common">Water flea</name>
    <dbReference type="NCBI Taxonomy" id="6669"/>
    <lineage>
        <taxon>Eukaryota</taxon>
        <taxon>Metazoa</taxon>
        <taxon>Ecdysozoa</taxon>
        <taxon>Arthropoda</taxon>
        <taxon>Crustacea</taxon>
        <taxon>Branchiopoda</taxon>
        <taxon>Diplostraca</taxon>
        <taxon>Cladocera</taxon>
        <taxon>Anomopoda</taxon>
        <taxon>Daphniidae</taxon>
        <taxon>Daphnia</taxon>
    </lineage>
</organism>
<dbReference type="InParanoid" id="E9G595"/>
<proteinExistence type="predicted"/>
<dbReference type="PANTHER" id="PTHR33488">
    <property type="entry name" value="ZGC:162509"/>
    <property type="match status" value="1"/>
</dbReference>
<name>E9G595_DAPPU</name>
<reference evidence="2 3" key="1">
    <citation type="journal article" date="2011" name="Science">
        <title>The ecoresponsive genome of Daphnia pulex.</title>
        <authorList>
            <person name="Colbourne J.K."/>
            <person name="Pfrender M.E."/>
            <person name="Gilbert D."/>
            <person name="Thomas W.K."/>
            <person name="Tucker A."/>
            <person name="Oakley T.H."/>
            <person name="Tokishita S."/>
            <person name="Aerts A."/>
            <person name="Arnold G.J."/>
            <person name="Basu M.K."/>
            <person name="Bauer D.J."/>
            <person name="Caceres C.E."/>
            <person name="Carmel L."/>
            <person name="Casola C."/>
            <person name="Choi J.H."/>
            <person name="Detter J.C."/>
            <person name="Dong Q."/>
            <person name="Dusheyko S."/>
            <person name="Eads B.D."/>
            <person name="Frohlich T."/>
            <person name="Geiler-Samerotte K.A."/>
            <person name="Gerlach D."/>
            <person name="Hatcher P."/>
            <person name="Jogdeo S."/>
            <person name="Krijgsveld J."/>
            <person name="Kriventseva E.V."/>
            <person name="Kultz D."/>
            <person name="Laforsch C."/>
            <person name="Lindquist E."/>
            <person name="Lopez J."/>
            <person name="Manak J.R."/>
            <person name="Muller J."/>
            <person name="Pangilinan J."/>
            <person name="Patwardhan R.P."/>
            <person name="Pitluck S."/>
            <person name="Pritham E.J."/>
            <person name="Rechtsteiner A."/>
            <person name="Rho M."/>
            <person name="Rogozin I.B."/>
            <person name="Sakarya O."/>
            <person name="Salamov A."/>
            <person name="Schaack S."/>
            <person name="Shapiro H."/>
            <person name="Shiga Y."/>
            <person name="Skalitzky C."/>
            <person name="Smith Z."/>
            <person name="Souvorov A."/>
            <person name="Sung W."/>
            <person name="Tang Z."/>
            <person name="Tsuchiya D."/>
            <person name="Tu H."/>
            <person name="Vos H."/>
            <person name="Wang M."/>
            <person name="Wolf Y.I."/>
            <person name="Yamagata H."/>
            <person name="Yamada T."/>
            <person name="Ye Y."/>
            <person name="Shaw J.R."/>
            <person name="Andrews J."/>
            <person name="Crease T.J."/>
            <person name="Tang H."/>
            <person name="Lucas S.M."/>
            <person name="Robertson H.M."/>
            <person name="Bork P."/>
            <person name="Koonin E.V."/>
            <person name="Zdobnov E.M."/>
            <person name="Grigoriev I.V."/>
            <person name="Lynch M."/>
            <person name="Boore J.L."/>
        </authorList>
    </citation>
    <scope>NUCLEOTIDE SEQUENCE [LARGE SCALE GENOMIC DNA]</scope>
</reference>
<dbReference type="eggNOG" id="ENOG502QVK4">
    <property type="taxonomic scope" value="Eukaryota"/>
</dbReference>
<dbReference type="KEGG" id="dpx:DAPPUDRAFT_46236"/>
<keyword evidence="3" id="KW-1185">Reference proteome</keyword>
<dbReference type="PhylomeDB" id="E9G595"/>
<keyword evidence="1" id="KW-0732">Signal</keyword>
<protein>
    <submittedName>
        <fullName evidence="2">Uncharacterized protein</fullName>
    </submittedName>
</protein>
<evidence type="ECO:0000313" key="2">
    <source>
        <dbReference type="EMBL" id="EFX85170.1"/>
    </source>
</evidence>
<accession>E9G595</accession>
<dbReference type="PANTHER" id="PTHR33488:SF2">
    <property type="entry name" value="EARLY ENDOSOME ANTIGEN 1-LIKE"/>
    <property type="match status" value="1"/>
</dbReference>
<dbReference type="Proteomes" id="UP000000305">
    <property type="component" value="Unassembled WGS sequence"/>
</dbReference>
<dbReference type="OrthoDB" id="5406275at2759"/>
<evidence type="ECO:0000313" key="3">
    <source>
        <dbReference type="Proteomes" id="UP000000305"/>
    </source>
</evidence>